<proteinExistence type="predicted"/>
<accession>A0A5C7WGN7</accession>
<dbReference type="SUPFAM" id="SSF48452">
    <property type="entry name" value="TPR-like"/>
    <property type="match status" value="1"/>
</dbReference>
<dbReference type="InterPro" id="IPR011990">
    <property type="entry name" value="TPR-like_helical_dom_sf"/>
</dbReference>
<evidence type="ECO:0000313" key="2">
    <source>
        <dbReference type="Proteomes" id="UP000321374"/>
    </source>
</evidence>
<reference evidence="1 2" key="1">
    <citation type="submission" date="2018-09" db="EMBL/GenBank/DDBJ databases">
        <title>Metagenome Assembled Genomes from an Advanced Water Purification Facility.</title>
        <authorList>
            <person name="Stamps B.W."/>
            <person name="Spear J.R."/>
        </authorList>
    </citation>
    <scope>NUCLEOTIDE SEQUENCE [LARGE SCALE GENOMIC DNA]</scope>
    <source>
        <strain evidence="1">Bin_42_2</strain>
    </source>
</reference>
<evidence type="ECO:0008006" key="3">
    <source>
        <dbReference type="Google" id="ProtNLM"/>
    </source>
</evidence>
<dbReference type="Proteomes" id="UP000321374">
    <property type="component" value="Unassembled WGS sequence"/>
</dbReference>
<protein>
    <recommendedName>
        <fullName evidence="3">MxaK protein</fullName>
    </recommendedName>
</protein>
<organism evidence="1 2">
    <name type="scientific">Methylophilus methylotrophus</name>
    <name type="common">Bacterium W3A1</name>
    <dbReference type="NCBI Taxonomy" id="17"/>
    <lineage>
        <taxon>Bacteria</taxon>
        <taxon>Pseudomonadati</taxon>
        <taxon>Pseudomonadota</taxon>
        <taxon>Betaproteobacteria</taxon>
        <taxon>Nitrosomonadales</taxon>
        <taxon>Methylophilaceae</taxon>
        <taxon>Methylophilus</taxon>
    </lineage>
</organism>
<name>A0A5C7WGN7_METME</name>
<dbReference type="AlphaFoldDB" id="A0A5C7WGN7"/>
<comment type="caution">
    <text evidence="1">The sequence shown here is derived from an EMBL/GenBank/DDBJ whole genome shotgun (WGS) entry which is preliminary data.</text>
</comment>
<gene>
    <name evidence="1" type="ORF">E6Q51_03785</name>
</gene>
<sequence length="187" mass="20779">MKNHLTRKNQVLGLMLLVGVLGSVYEGYQVSHIATANRMLQAGEVLEGDPFPFHQKFADAYQQAKTGNYKHAIQNFGQLLEAPKQQDSALFDPDQVLKSQIHFNIGNQLFRSGLQRLVEADGAIQEQAKFDYLQARAAYEQALKLDPCNQAAKFNLSLLHGVIPKHIKTVPQDPSGMEISNLPQGLP</sequence>
<dbReference type="Gene3D" id="1.25.40.10">
    <property type="entry name" value="Tetratricopeptide repeat domain"/>
    <property type="match status" value="1"/>
</dbReference>
<dbReference type="EMBL" id="SSGG01000062">
    <property type="protein sequence ID" value="TXI37251.1"/>
    <property type="molecule type" value="Genomic_DNA"/>
</dbReference>
<evidence type="ECO:0000313" key="1">
    <source>
        <dbReference type="EMBL" id="TXI37251.1"/>
    </source>
</evidence>